<name>Q6IIR7_DROME</name>
<reference evidence="1" key="1">
    <citation type="journal article" date="2003" name="Genome Biol.">
        <title>An integrated gene annotation and transcriptional profiling approach towards the full gene content of the Drosophila genome.</title>
        <authorList>
            <person name="Hild M."/>
            <person name="Beckmann B."/>
            <person name="Haas S.A."/>
            <person name="Koch B."/>
            <person name="Solovyev V."/>
            <person name="Busold C."/>
            <person name="Fellenberg K."/>
            <person name="Boutros M."/>
            <person name="Vingron M."/>
            <person name="Sauer F."/>
            <person name="Hoheisel J.D."/>
            <person name="Paro R."/>
        </authorList>
    </citation>
    <scope>NUCLEOTIDE SEQUENCE</scope>
</reference>
<sequence>MYSANSYNLHVTQRPLIKTEGQVEVFTARCSLTHNEWSRSSQLSRLLFMAHNYPPEYLLDISPFPALGRLSIYRSLSITIAPLITPATPRLSSVSGWVVAVLCIVGDADCAPSLTKYFHRTKRLSLAITCTSEGWELPNFTHPVRYPGYSSSMLHRQRNPEFSSTATSISSSSFESSHLMSSSEFSRAWHFARFRDRDDRFQHIHFAEDDRNGFETNAKRQTVATTMATSWNTVGAR</sequence>
<gene>
    <name evidence="1" type="ORF">HDC17293</name>
</gene>
<accession>Q6IIR7</accession>
<protein>
    <submittedName>
        <fullName evidence="1">HDC17293</fullName>
    </submittedName>
</protein>
<organism evidence="1">
    <name type="scientific">Drosophila melanogaster</name>
    <name type="common">Fruit fly</name>
    <dbReference type="NCBI Taxonomy" id="7227"/>
    <lineage>
        <taxon>Eukaryota</taxon>
        <taxon>Metazoa</taxon>
        <taxon>Ecdysozoa</taxon>
        <taxon>Arthropoda</taxon>
        <taxon>Hexapoda</taxon>
        <taxon>Insecta</taxon>
        <taxon>Pterygota</taxon>
        <taxon>Neoptera</taxon>
        <taxon>Endopterygota</taxon>
        <taxon>Diptera</taxon>
        <taxon>Brachycera</taxon>
        <taxon>Muscomorpha</taxon>
        <taxon>Ephydroidea</taxon>
        <taxon>Drosophilidae</taxon>
        <taxon>Drosophila</taxon>
        <taxon>Sophophora</taxon>
    </lineage>
</organism>
<proteinExistence type="predicted"/>
<dbReference type="AlphaFoldDB" id="Q6IIR7"/>
<dbReference type="EMBL" id="BK002999">
    <property type="protein sequence ID" value="DAA03199.1"/>
    <property type="molecule type" value="Genomic_DNA"/>
</dbReference>
<evidence type="ECO:0000313" key="1">
    <source>
        <dbReference type="EMBL" id="DAA03199.1"/>
    </source>
</evidence>